<evidence type="ECO:0000313" key="5">
    <source>
        <dbReference type="EMBL" id="MFC0524296.1"/>
    </source>
</evidence>
<name>A0ABV6LPJ3_9BACI</name>
<gene>
    <name evidence="5" type="ORF">ACFFGV_12035</name>
</gene>
<keyword evidence="6" id="KW-1185">Reference proteome</keyword>
<evidence type="ECO:0000256" key="1">
    <source>
        <dbReference type="ARBA" id="ARBA00022723"/>
    </source>
</evidence>
<dbReference type="Pfam" id="PF05495">
    <property type="entry name" value="zf-CHY"/>
    <property type="match status" value="1"/>
</dbReference>
<dbReference type="PIRSF" id="PIRSF017292">
    <property type="entry name" value="UCP017292_Znf_CHY"/>
    <property type="match status" value="1"/>
</dbReference>
<evidence type="ECO:0000313" key="6">
    <source>
        <dbReference type="Proteomes" id="UP001589836"/>
    </source>
</evidence>
<dbReference type="InterPro" id="IPR037274">
    <property type="entry name" value="Znf_CHY_sf"/>
</dbReference>
<dbReference type="InterPro" id="IPR016694">
    <property type="entry name" value="UCP017292"/>
</dbReference>
<reference evidence="5 6" key="1">
    <citation type="submission" date="2024-09" db="EMBL/GenBank/DDBJ databases">
        <authorList>
            <person name="Sun Q."/>
            <person name="Mori K."/>
        </authorList>
    </citation>
    <scope>NUCLEOTIDE SEQUENCE [LARGE SCALE GENOMIC DNA]</scope>
    <source>
        <strain evidence="5 6">NCAIM B.02529</strain>
    </source>
</reference>
<protein>
    <submittedName>
        <fullName evidence="5">CHY zinc finger protein</fullName>
    </submittedName>
</protein>
<dbReference type="Proteomes" id="UP001589836">
    <property type="component" value="Unassembled WGS sequence"/>
</dbReference>
<keyword evidence="1" id="KW-0479">Metal-binding</keyword>
<dbReference type="InterPro" id="IPR008913">
    <property type="entry name" value="Znf_CHY"/>
</dbReference>
<accession>A0ABV6LPJ3</accession>
<feature type="domain" description="CHY-type" evidence="4">
    <location>
        <begin position="12"/>
        <end position="93"/>
    </location>
</feature>
<sequence length="108" mass="12453">MLVKGHEVKGIRVDDATRCVHYHQDVDIIAIKFKCCGIYYSCYQCHEACADHTAELWKAEERENKAILCGVCGTELTIDTYMHSGYECPHCHASFNPGCRYHAHYYFE</sequence>
<dbReference type="InterPro" id="IPR052604">
    <property type="entry name" value="Mito_Tim_assembly_helper"/>
</dbReference>
<dbReference type="PROSITE" id="PS51266">
    <property type="entry name" value="ZF_CHY"/>
    <property type="match status" value="1"/>
</dbReference>
<dbReference type="PANTHER" id="PTHR28082:SF1">
    <property type="entry name" value="HELPER OF TIM PROTEIN 13"/>
    <property type="match status" value="1"/>
</dbReference>
<organism evidence="5 6">
    <name type="scientific">Pontibacillus salicampi</name>
    <dbReference type="NCBI Taxonomy" id="1449801"/>
    <lineage>
        <taxon>Bacteria</taxon>
        <taxon>Bacillati</taxon>
        <taxon>Bacillota</taxon>
        <taxon>Bacilli</taxon>
        <taxon>Bacillales</taxon>
        <taxon>Bacillaceae</taxon>
        <taxon>Pontibacillus</taxon>
    </lineage>
</organism>
<keyword evidence="2" id="KW-0863">Zinc-finger</keyword>
<evidence type="ECO:0000259" key="4">
    <source>
        <dbReference type="PROSITE" id="PS51266"/>
    </source>
</evidence>
<dbReference type="EMBL" id="JBHLTP010000010">
    <property type="protein sequence ID" value="MFC0524296.1"/>
    <property type="molecule type" value="Genomic_DNA"/>
</dbReference>
<proteinExistence type="predicted"/>
<dbReference type="PANTHER" id="PTHR28082">
    <property type="entry name" value="ZINC FINGER PROTEIN"/>
    <property type="match status" value="1"/>
</dbReference>
<evidence type="ECO:0000256" key="3">
    <source>
        <dbReference type="ARBA" id="ARBA00022833"/>
    </source>
</evidence>
<comment type="caution">
    <text evidence="5">The sequence shown here is derived from an EMBL/GenBank/DDBJ whole genome shotgun (WGS) entry which is preliminary data.</text>
</comment>
<keyword evidence="3" id="KW-0862">Zinc</keyword>
<evidence type="ECO:0000256" key="2">
    <source>
        <dbReference type="ARBA" id="ARBA00022771"/>
    </source>
</evidence>
<dbReference type="SUPFAM" id="SSF161219">
    <property type="entry name" value="CHY zinc finger-like"/>
    <property type="match status" value="1"/>
</dbReference>
<dbReference type="RefSeq" id="WP_377348127.1">
    <property type="nucleotide sequence ID" value="NZ_JBHLTP010000010.1"/>
</dbReference>